<name>A0ABQ5NS69_9ACTN</name>
<dbReference type="EMBL" id="BSBI01000001">
    <property type="protein sequence ID" value="GLF92886.1"/>
    <property type="molecule type" value="Genomic_DNA"/>
</dbReference>
<evidence type="ECO:0000313" key="2">
    <source>
        <dbReference type="Proteomes" id="UP001291653"/>
    </source>
</evidence>
<dbReference type="RefSeq" id="WP_323445006.1">
    <property type="nucleotide sequence ID" value="NZ_BSBI01000001.1"/>
</dbReference>
<comment type="caution">
    <text evidence="1">The sequence shown here is derived from an EMBL/GenBank/DDBJ whole genome shotgun (WGS) entry which is preliminary data.</text>
</comment>
<proteinExistence type="predicted"/>
<evidence type="ECO:0000313" key="1">
    <source>
        <dbReference type="EMBL" id="GLF92886.1"/>
    </source>
</evidence>
<organism evidence="1 2">
    <name type="scientific">Streptomyces yaizuensis</name>
    <dbReference type="NCBI Taxonomy" id="2989713"/>
    <lineage>
        <taxon>Bacteria</taxon>
        <taxon>Bacillati</taxon>
        <taxon>Actinomycetota</taxon>
        <taxon>Actinomycetes</taxon>
        <taxon>Kitasatosporales</taxon>
        <taxon>Streptomycetaceae</taxon>
        <taxon>Streptomyces</taxon>
    </lineage>
</organism>
<evidence type="ECO:0008006" key="3">
    <source>
        <dbReference type="Google" id="ProtNLM"/>
    </source>
</evidence>
<reference evidence="1 2" key="1">
    <citation type="submission" date="2022-10" db="EMBL/GenBank/DDBJ databases">
        <title>Draft genome sequence of Streptomyces sp. YSPA8.</title>
        <authorList>
            <person name="Moriuchi R."/>
            <person name="Dohra H."/>
            <person name="Yamamura H."/>
            <person name="Kodani S."/>
        </authorList>
    </citation>
    <scope>NUCLEOTIDE SEQUENCE [LARGE SCALE GENOMIC DNA]</scope>
    <source>
        <strain evidence="1 2">YSPA8</strain>
    </source>
</reference>
<gene>
    <name evidence="1" type="ORF">SYYSPA8_01335</name>
</gene>
<accession>A0ABQ5NS69</accession>
<protein>
    <recommendedName>
        <fullName evidence="3">YbjN domain-containing protein</fullName>
    </recommendedName>
</protein>
<dbReference type="Proteomes" id="UP001291653">
    <property type="component" value="Unassembled WGS sequence"/>
</dbReference>
<keyword evidence="2" id="KW-1185">Reference proteome</keyword>
<sequence>MNPNEFTPIKEWRESFTGDGLDHVDFLTDRTGVAEWLALSRVFRPQFVQRRGCVLWQRAAGDDLVDTWFEQFGGDIRAVEAFLNRLVLADVIRCDIDEETDAALTAIGNAIRAMWSCALAEAFPEESFDVWVKETDDGPVVSFASR</sequence>